<proteinExistence type="predicted"/>
<name>A0A024FYW1_9STRA</name>
<sequence length="186" mass="20949">MRFPVQSHYWRQLSEVTDRVCDTSRHKGLHISHSFLVLFRMAHLLKIAKPVLGRKPYCIIKYAHVEHLGSSTLLSTQRFVSILLPGRTQALDTNNLARTFANKAKGEGYQGTNKSKEELEMDESRQYSASNAQVDKKGADSYPEKLKSSHKVSANEENNTDTESSDTGKSRTAKSKEKESSLPTYS</sequence>
<feature type="region of interest" description="Disordered" evidence="1">
    <location>
        <begin position="106"/>
        <end position="186"/>
    </location>
</feature>
<dbReference type="AlphaFoldDB" id="A0A024FYW1"/>
<dbReference type="InParanoid" id="A0A024FYW1"/>
<feature type="compositionally biased region" description="Basic and acidic residues" evidence="1">
    <location>
        <begin position="134"/>
        <end position="147"/>
    </location>
</feature>
<keyword evidence="3" id="KW-1185">Reference proteome</keyword>
<dbReference type="EMBL" id="CAIX01000002">
    <property type="protein sequence ID" value="CCI39607.1"/>
    <property type="molecule type" value="Genomic_DNA"/>
</dbReference>
<feature type="compositionally biased region" description="Basic and acidic residues" evidence="1">
    <location>
        <begin position="114"/>
        <end position="125"/>
    </location>
</feature>
<evidence type="ECO:0000313" key="3">
    <source>
        <dbReference type="Proteomes" id="UP000053237"/>
    </source>
</evidence>
<gene>
    <name evidence="2" type="ORF">BN9_003900</name>
</gene>
<feature type="compositionally biased region" description="Basic and acidic residues" evidence="1">
    <location>
        <begin position="166"/>
        <end position="180"/>
    </location>
</feature>
<comment type="caution">
    <text evidence="2">The sequence shown here is derived from an EMBL/GenBank/DDBJ whole genome shotgun (WGS) entry which is preliminary data.</text>
</comment>
<reference evidence="2 3" key="1">
    <citation type="submission" date="2012-05" db="EMBL/GenBank/DDBJ databases">
        <title>Recombination and specialization in a pathogen metapopulation.</title>
        <authorList>
            <person name="Gardiner A."/>
            <person name="Kemen E."/>
            <person name="Schultz-Larsen T."/>
            <person name="MacLean D."/>
            <person name="Van Oosterhout C."/>
            <person name="Jones J.D.G."/>
        </authorList>
    </citation>
    <scope>NUCLEOTIDE SEQUENCE [LARGE SCALE GENOMIC DNA]</scope>
    <source>
        <strain evidence="2 3">Ac Nc2</strain>
    </source>
</reference>
<accession>A0A024FYW1</accession>
<protein>
    <submittedName>
        <fullName evidence="2">Uncharacterized protein</fullName>
    </submittedName>
</protein>
<evidence type="ECO:0000313" key="2">
    <source>
        <dbReference type="EMBL" id="CCI39607.1"/>
    </source>
</evidence>
<dbReference type="Proteomes" id="UP000053237">
    <property type="component" value="Unassembled WGS sequence"/>
</dbReference>
<organism evidence="2 3">
    <name type="scientific">Albugo candida</name>
    <dbReference type="NCBI Taxonomy" id="65357"/>
    <lineage>
        <taxon>Eukaryota</taxon>
        <taxon>Sar</taxon>
        <taxon>Stramenopiles</taxon>
        <taxon>Oomycota</taxon>
        <taxon>Peronosporomycetes</taxon>
        <taxon>Albuginales</taxon>
        <taxon>Albuginaceae</taxon>
        <taxon>Albugo</taxon>
    </lineage>
</organism>
<evidence type="ECO:0000256" key="1">
    <source>
        <dbReference type="SAM" id="MobiDB-lite"/>
    </source>
</evidence>